<accession>A0AAD8YP43</accession>
<protein>
    <submittedName>
        <fullName evidence="1">Uncharacterized protein</fullName>
    </submittedName>
</protein>
<keyword evidence="2" id="KW-1185">Reference proteome</keyword>
<sequence length="66" mass="7170">MGSQEPATELNEAAMSYLNLLLSSIEAKDWELFNEVGIKKPKALKALASILATSNEFNGMTFLHAA</sequence>
<comment type="caution">
    <text evidence="1">The sequence shown here is derived from an EMBL/GenBank/DDBJ whole genome shotgun (WGS) entry which is preliminary data.</text>
</comment>
<organism evidence="1 2">
    <name type="scientific">Skeletonema marinoi</name>
    <dbReference type="NCBI Taxonomy" id="267567"/>
    <lineage>
        <taxon>Eukaryota</taxon>
        <taxon>Sar</taxon>
        <taxon>Stramenopiles</taxon>
        <taxon>Ochrophyta</taxon>
        <taxon>Bacillariophyta</taxon>
        <taxon>Coscinodiscophyceae</taxon>
        <taxon>Thalassiosirophycidae</taxon>
        <taxon>Thalassiosirales</taxon>
        <taxon>Skeletonemataceae</taxon>
        <taxon>Skeletonema</taxon>
        <taxon>Skeletonema marinoi-dohrnii complex</taxon>
    </lineage>
</organism>
<evidence type="ECO:0000313" key="2">
    <source>
        <dbReference type="Proteomes" id="UP001224775"/>
    </source>
</evidence>
<gene>
    <name evidence="1" type="ORF">QTG54_000974</name>
</gene>
<dbReference type="Proteomes" id="UP001224775">
    <property type="component" value="Unassembled WGS sequence"/>
</dbReference>
<name>A0AAD8YP43_9STRA</name>
<proteinExistence type="predicted"/>
<dbReference type="EMBL" id="JATAAI010000001">
    <property type="protein sequence ID" value="KAK1749035.1"/>
    <property type="molecule type" value="Genomic_DNA"/>
</dbReference>
<reference evidence="1" key="1">
    <citation type="submission" date="2023-06" db="EMBL/GenBank/DDBJ databases">
        <title>Survivors Of The Sea: Transcriptome response of Skeletonema marinoi to long-term dormancy.</title>
        <authorList>
            <person name="Pinder M.I.M."/>
            <person name="Kourtchenko O."/>
            <person name="Robertson E.K."/>
            <person name="Larsson T."/>
            <person name="Maumus F."/>
            <person name="Osuna-Cruz C.M."/>
            <person name="Vancaester E."/>
            <person name="Stenow R."/>
            <person name="Vandepoele K."/>
            <person name="Ploug H."/>
            <person name="Bruchert V."/>
            <person name="Godhe A."/>
            <person name="Topel M."/>
        </authorList>
    </citation>
    <scope>NUCLEOTIDE SEQUENCE</scope>
    <source>
        <strain evidence="1">R05AC</strain>
    </source>
</reference>
<dbReference type="AlphaFoldDB" id="A0AAD8YP43"/>
<evidence type="ECO:0000313" key="1">
    <source>
        <dbReference type="EMBL" id="KAK1749035.1"/>
    </source>
</evidence>